<evidence type="ECO:0000256" key="1">
    <source>
        <dbReference type="ARBA" id="ARBA00022723"/>
    </source>
</evidence>
<dbReference type="GO" id="GO:0022904">
    <property type="term" value="P:respiratory electron transport chain"/>
    <property type="evidence" value="ECO:0007669"/>
    <property type="project" value="TreeGrafter"/>
</dbReference>
<dbReference type="GO" id="GO:0003954">
    <property type="term" value="F:NADH dehydrogenase activity"/>
    <property type="evidence" value="ECO:0007669"/>
    <property type="project" value="TreeGrafter"/>
</dbReference>
<dbReference type="PANTHER" id="PTHR43105">
    <property type="entry name" value="RESPIRATORY NITRATE REDUCTASE"/>
    <property type="match status" value="1"/>
</dbReference>
<dbReference type="PROSITE" id="PS00932">
    <property type="entry name" value="MOLYBDOPTERIN_PROK_3"/>
    <property type="match status" value="1"/>
</dbReference>
<dbReference type="SUPFAM" id="SSF50692">
    <property type="entry name" value="ADC-like"/>
    <property type="match status" value="1"/>
</dbReference>
<sequence>MAGLATKFGSGAMTNSVEGISRNDVLFVIGSNTTENHPIIGLRMKEAVAGGAQLIVADPRRIPLVKFATLWLRHRPGTDSVLLNAIMNVILAEGLEDKKFIADRTEGYAEFVESLATFTPEFAEGVTGVAADDIRKAARIYAGAGNAGIYYAMGITQHTMGTNNVMAVGNLAMLTGNLGKDAAGVNPLRGQNNVQGACDMGCLPGDYPGYQKVSNPAVQAKFEKAWGKSLSPKPGLTASEMTGAMLSGDLRAMYIFGENPALSDPNMSHSIKAFKALDFLVVQDIFLTETAELADVVLPGASFAEKDGTFTSSERRVQRVRPAIASPGEAKNDLAIIHEVYKRIDPAAAAFDVAAAELFAEAASLWPGIAGMQYDRLEGDGLQWPCPTVDHPGTSYLFQETFPREGGKALFSNVPYVVSDELPDSEYPFLLTTGRELFHYHTGTMTRKSKGLNAAASEPFIEINPADAAVLGISDAELLSVSSRRGSIKVKARVSDIVPAKVVFIPFHYKEAAANMLTSDALDPISKIMEAKVCAVRVEKQAA</sequence>
<dbReference type="PROSITE" id="PS00490">
    <property type="entry name" value="MOLYBDOPTERIN_PROK_2"/>
    <property type="match status" value="1"/>
</dbReference>
<name>A0A840UT86_9BACT</name>
<feature type="domain" description="Molybdopterin dinucleotide-binding" evidence="6">
    <location>
        <begin position="429"/>
        <end position="535"/>
    </location>
</feature>
<dbReference type="Gene3D" id="2.40.40.20">
    <property type="match status" value="1"/>
</dbReference>
<dbReference type="PANTHER" id="PTHR43105:SF14">
    <property type="entry name" value="FORMATE DEHYDROGENASE H"/>
    <property type="match status" value="1"/>
</dbReference>
<dbReference type="EMBL" id="JACHEO010000008">
    <property type="protein sequence ID" value="MBB5347963.1"/>
    <property type="molecule type" value="Genomic_DNA"/>
</dbReference>
<dbReference type="InterPro" id="IPR009010">
    <property type="entry name" value="Asp_de-COase-like_dom_sf"/>
</dbReference>
<dbReference type="InterPro" id="IPR006657">
    <property type="entry name" value="MoPterin_dinucl-bd_dom"/>
</dbReference>
<dbReference type="GO" id="GO:0046872">
    <property type="term" value="F:metal ion binding"/>
    <property type="evidence" value="ECO:0007669"/>
    <property type="project" value="UniProtKB-KW"/>
</dbReference>
<comment type="caution">
    <text evidence="7">The sequence shown here is derived from an EMBL/GenBank/DDBJ whole genome shotgun (WGS) entry which is preliminary data.</text>
</comment>
<dbReference type="InterPro" id="IPR041925">
    <property type="entry name" value="CT_Formate-Dh_H"/>
</dbReference>
<dbReference type="InterPro" id="IPR006655">
    <property type="entry name" value="Mopterin_OxRdtase_prok_CS"/>
</dbReference>
<dbReference type="InterPro" id="IPR006656">
    <property type="entry name" value="Mopterin_OxRdtase"/>
</dbReference>
<dbReference type="InterPro" id="IPR050123">
    <property type="entry name" value="Prok_molybdopt-oxidoreductase"/>
</dbReference>
<accession>A0A840UT86</accession>
<keyword evidence="1" id="KW-0479">Metal-binding</keyword>
<keyword evidence="2" id="KW-0560">Oxidoreductase</keyword>
<keyword evidence="8" id="KW-1185">Reference proteome</keyword>
<dbReference type="Pfam" id="PF01568">
    <property type="entry name" value="Molydop_binding"/>
    <property type="match status" value="1"/>
</dbReference>
<dbReference type="Pfam" id="PF00384">
    <property type="entry name" value="Molybdopterin"/>
    <property type="match status" value="1"/>
</dbReference>
<dbReference type="GO" id="GO:0043546">
    <property type="term" value="F:molybdopterin cofactor binding"/>
    <property type="evidence" value="ECO:0007669"/>
    <property type="project" value="InterPro"/>
</dbReference>
<dbReference type="CDD" id="cd02790">
    <property type="entry name" value="MopB_CT_Formate-Dh_H"/>
    <property type="match status" value="1"/>
</dbReference>
<evidence type="ECO:0000256" key="4">
    <source>
        <dbReference type="ARBA" id="ARBA00023014"/>
    </source>
</evidence>
<dbReference type="AlphaFoldDB" id="A0A840UT86"/>
<evidence type="ECO:0000313" key="7">
    <source>
        <dbReference type="EMBL" id="MBB5347963.1"/>
    </source>
</evidence>
<proteinExistence type="predicted"/>
<evidence type="ECO:0000256" key="2">
    <source>
        <dbReference type="ARBA" id="ARBA00023002"/>
    </source>
</evidence>
<feature type="domain" description="Molybdopterin oxidoreductase" evidence="5">
    <location>
        <begin position="12"/>
        <end position="343"/>
    </location>
</feature>
<keyword evidence="4" id="KW-0411">Iron-sulfur</keyword>
<reference evidence="7 8" key="1">
    <citation type="submission" date="2020-08" db="EMBL/GenBank/DDBJ databases">
        <title>Genomic Encyclopedia of Type Strains, Phase IV (KMG-IV): sequencing the most valuable type-strain genomes for metagenomic binning, comparative biology and taxonomic classification.</title>
        <authorList>
            <person name="Goeker M."/>
        </authorList>
    </citation>
    <scope>NUCLEOTIDE SEQUENCE [LARGE SCALE GENOMIC DNA]</scope>
    <source>
        <strain evidence="7 8">DSM 28570</strain>
    </source>
</reference>
<evidence type="ECO:0000259" key="5">
    <source>
        <dbReference type="Pfam" id="PF00384"/>
    </source>
</evidence>
<dbReference type="GO" id="GO:0016020">
    <property type="term" value="C:membrane"/>
    <property type="evidence" value="ECO:0007669"/>
    <property type="project" value="TreeGrafter"/>
</dbReference>
<gene>
    <name evidence="7" type="ORF">HNQ81_001694</name>
</gene>
<evidence type="ECO:0000313" key="8">
    <source>
        <dbReference type="Proteomes" id="UP000539642"/>
    </source>
</evidence>
<protein>
    <submittedName>
        <fullName evidence="7">Formate dehydrogenase alpha subunit</fullName>
    </submittedName>
</protein>
<evidence type="ECO:0000259" key="6">
    <source>
        <dbReference type="Pfam" id="PF01568"/>
    </source>
</evidence>
<dbReference type="GO" id="GO:0051536">
    <property type="term" value="F:iron-sulfur cluster binding"/>
    <property type="evidence" value="ECO:0007669"/>
    <property type="project" value="UniProtKB-KW"/>
</dbReference>
<organism evidence="7 8">
    <name type="scientific">Desulfoprunum benzoelyticum</name>
    <dbReference type="NCBI Taxonomy" id="1506996"/>
    <lineage>
        <taxon>Bacteria</taxon>
        <taxon>Pseudomonadati</taxon>
        <taxon>Thermodesulfobacteriota</taxon>
        <taxon>Desulfobulbia</taxon>
        <taxon>Desulfobulbales</taxon>
        <taxon>Desulfobulbaceae</taxon>
        <taxon>Desulfoprunum</taxon>
    </lineage>
</organism>
<dbReference type="SUPFAM" id="SSF53706">
    <property type="entry name" value="Formate dehydrogenase/DMSO reductase, domains 1-3"/>
    <property type="match status" value="1"/>
</dbReference>
<keyword evidence="3" id="KW-0408">Iron</keyword>
<dbReference type="Gene3D" id="3.40.228.10">
    <property type="entry name" value="Dimethylsulfoxide Reductase, domain 2"/>
    <property type="match status" value="1"/>
</dbReference>
<dbReference type="Proteomes" id="UP000539642">
    <property type="component" value="Unassembled WGS sequence"/>
</dbReference>
<evidence type="ECO:0000256" key="3">
    <source>
        <dbReference type="ARBA" id="ARBA00023004"/>
    </source>
</evidence>
<dbReference type="Gene3D" id="3.40.50.740">
    <property type="match status" value="1"/>
</dbReference>